<name>A0A4Z2H702_9TELE</name>
<dbReference type="Proteomes" id="UP000314294">
    <property type="component" value="Unassembled WGS sequence"/>
</dbReference>
<comment type="caution">
    <text evidence="1">The sequence shown here is derived from an EMBL/GenBank/DDBJ whole genome shotgun (WGS) entry which is preliminary data.</text>
</comment>
<gene>
    <name evidence="1" type="ORF">EYF80_028059</name>
</gene>
<proteinExistence type="predicted"/>
<evidence type="ECO:0000313" key="1">
    <source>
        <dbReference type="EMBL" id="TNN61697.1"/>
    </source>
</evidence>
<protein>
    <submittedName>
        <fullName evidence="1">Uncharacterized protein</fullName>
    </submittedName>
</protein>
<dbReference type="EMBL" id="SRLO01000310">
    <property type="protein sequence ID" value="TNN61697.1"/>
    <property type="molecule type" value="Genomic_DNA"/>
</dbReference>
<keyword evidence="2" id="KW-1185">Reference proteome</keyword>
<organism evidence="1 2">
    <name type="scientific">Liparis tanakae</name>
    <name type="common">Tanaka's snailfish</name>
    <dbReference type="NCBI Taxonomy" id="230148"/>
    <lineage>
        <taxon>Eukaryota</taxon>
        <taxon>Metazoa</taxon>
        <taxon>Chordata</taxon>
        <taxon>Craniata</taxon>
        <taxon>Vertebrata</taxon>
        <taxon>Euteleostomi</taxon>
        <taxon>Actinopterygii</taxon>
        <taxon>Neopterygii</taxon>
        <taxon>Teleostei</taxon>
        <taxon>Neoteleostei</taxon>
        <taxon>Acanthomorphata</taxon>
        <taxon>Eupercaria</taxon>
        <taxon>Perciformes</taxon>
        <taxon>Cottioidei</taxon>
        <taxon>Cottales</taxon>
        <taxon>Liparidae</taxon>
        <taxon>Liparis</taxon>
    </lineage>
</organism>
<dbReference type="AlphaFoldDB" id="A0A4Z2H702"/>
<sequence length="98" mass="10736">MELRVGLVPPSLDGEYHACIGDVWGFAAAAACRDIKEHTHMYVHVTIDVPHIAERSDEATTKHARVARLGARYDGWEPTRPQRVSLPGCSPSFRLAGG</sequence>
<accession>A0A4Z2H702</accession>
<reference evidence="1 2" key="1">
    <citation type="submission" date="2019-03" db="EMBL/GenBank/DDBJ databases">
        <title>First draft genome of Liparis tanakae, snailfish: a comprehensive survey of snailfish specific genes.</title>
        <authorList>
            <person name="Kim W."/>
            <person name="Song I."/>
            <person name="Jeong J.-H."/>
            <person name="Kim D."/>
            <person name="Kim S."/>
            <person name="Ryu S."/>
            <person name="Song J.Y."/>
            <person name="Lee S.K."/>
        </authorList>
    </citation>
    <scope>NUCLEOTIDE SEQUENCE [LARGE SCALE GENOMIC DNA]</scope>
    <source>
        <tissue evidence="1">Muscle</tissue>
    </source>
</reference>
<evidence type="ECO:0000313" key="2">
    <source>
        <dbReference type="Proteomes" id="UP000314294"/>
    </source>
</evidence>